<evidence type="ECO:0000256" key="4">
    <source>
        <dbReference type="SAM" id="SignalP"/>
    </source>
</evidence>
<evidence type="ECO:0000256" key="3">
    <source>
        <dbReference type="ARBA" id="ARBA00022801"/>
    </source>
</evidence>
<dbReference type="InterPro" id="IPR000073">
    <property type="entry name" value="AB_hydrolase_1"/>
</dbReference>
<dbReference type="EMBL" id="BAAABW010000021">
    <property type="protein sequence ID" value="GAA0357648.1"/>
    <property type="molecule type" value="Genomic_DNA"/>
</dbReference>
<organism evidence="7 8">
    <name type="scientific">Streptomyces blastmyceticus</name>
    <dbReference type="NCBI Taxonomy" id="68180"/>
    <lineage>
        <taxon>Bacteria</taxon>
        <taxon>Bacillati</taxon>
        <taxon>Actinomycetota</taxon>
        <taxon>Actinomycetes</taxon>
        <taxon>Kitasatosporales</taxon>
        <taxon>Streptomycetaceae</taxon>
        <taxon>Streptomyces</taxon>
    </lineage>
</organism>
<dbReference type="PANTHER" id="PTHR43248:SF29">
    <property type="entry name" value="TRIPEPTIDYL AMINOPEPTIDASE"/>
    <property type="match status" value="1"/>
</dbReference>
<proteinExistence type="inferred from homology"/>
<dbReference type="Proteomes" id="UP001500063">
    <property type="component" value="Unassembled WGS sequence"/>
</dbReference>
<evidence type="ECO:0000256" key="2">
    <source>
        <dbReference type="ARBA" id="ARBA00022729"/>
    </source>
</evidence>
<sequence length="493" mass="53487">MRNTRTAPLLAVGIAAASLSALTPATAFATSGSSATRNPLRQELKWQRCDANSPDTFQCATLEVPLDYSDPGGKKLDIAISRLKASSEKERRGILLLNPGGPGGPGLDLPVDPGLRIPGEVRRQYDLVGFDPRGVGRSSPVTCGLTADEQSEHPYKDGTFAKDVERARTVAEKCRAEAGDRLPHLTTRNSARDMDAIRAALGEKKISYLGISYGTYLGAVYTQMFPQRADRFVLDSATDPARVWRGMLQDQAKAAERAFTRWTEWTAERHKTYELGKTPAEVRKTFWNLIAQANREPVPFEGATFTGDDIRANSRALFHVRKGAEWIAGLKNAAGSKSPDSSGTPEEADDNYASSAWAVMCADTRTWPHGPEQYRRDAIRDKARYPLYGDFASGITPCAFWKPGSEQQTTIDNKVGALITQNEWDPQTPLPAGRAMHRALRGSRMLTVAGGEGHGVLYAPGGNSCADEAATAYLTTGRLPDKDVTCRVPAGSG</sequence>
<feature type="domain" description="Peptidase S33 tripeptidyl aminopeptidase-like C-terminal" evidence="6">
    <location>
        <begin position="390"/>
        <end position="486"/>
    </location>
</feature>
<comment type="similarity">
    <text evidence="1">Belongs to the peptidase S33 family.</text>
</comment>
<comment type="caution">
    <text evidence="7">The sequence shown here is derived from an EMBL/GenBank/DDBJ whole genome shotgun (WGS) entry which is preliminary data.</text>
</comment>
<dbReference type="PANTHER" id="PTHR43248">
    <property type="entry name" value="2-SUCCINYL-6-HYDROXY-2,4-CYCLOHEXADIENE-1-CARBOXYLATE SYNTHASE"/>
    <property type="match status" value="1"/>
</dbReference>
<accession>A0ABN0X888</accession>
<dbReference type="InterPro" id="IPR013595">
    <property type="entry name" value="Pept_S33_TAP-like_C"/>
</dbReference>
<feature type="signal peptide" evidence="4">
    <location>
        <begin position="1"/>
        <end position="29"/>
    </location>
</feature>
<keyword evidence="2 4" id="KW-0732">Signal</keyword>
<evidence type="ECO:0000259" key="6">
    <source>
        <dbReference type="Pfam" id="PF08386"/>
    </source>
</evidence>
<feature type="domain" description="AB hydrolase-1" evidence="5">
    <location>
        <begin position="94"/>
        <end position="282"/>
    </location>
</feature>
<dbReference type="Pfam" id="PF08386">
    <property type="entry name" value="Abhydrolase_4"/>
    <property type="match status" value="1"/>
</dbReference>
<dbReference type="InterPro" id="IPR051601">
    <property type="entry name" value="Serine_prot/Carboxylest_S33"/>
</dbReference>
<name>A0ABN0X888_9ACTN</name>
<dbReference type="GO" id="GO:0016787">
    <property type="term" value="F:hydrolase activity"/>
    <property type="evidence" value="ECO:0007669"/>
    <property type="project" value="UniProtKB-KW"/>
</dbReference>
<reference evidence="7 8" key="1">
    <citation type="journal article" date="2019" name="Int. J. Syst. Evol. Microbiol.">
        <title>The Global Catalogue of Microorganisms (GCM) 10K type strain sequencing project: providing services to taxonomists for standard genome sequencing and annotation.</title>
        <authorList>
            <consortium name="The Broad Institute Genomics Platform"/>
            <consortium name="The Broad Institute Genome Sequencing Center for Infectious Disease"/>
            <person name="Wu L."/>
            <person name="Ma J."/>
        </authorList>
    </citation>
    <scope>NUCLEOTIDE SEQUENCE [LARGE SCALE GENOMIC DNA]</scope>
    <source>
        <strain evidence="7 8">JCM 4565</strain>
    </source>
</reference>
<keyword evidence="3 7" id="KW-0378">Hydrolase</keyword>
<evidence type="ECO:0000256" key="1">
    <source>
        <dbReference type="ARBA" id="ARBA00010088"/>
    </source>
</evidence>
<dbReference type="RefSeq" id="WP_344119319.1">
    <property type="nucleotide sequence ID" value="NZ_BAAABW010000021.1"/>
</dbReference>
<gene>
    <name evidence="7" type="ORF">GCM10010319_38620</name>
</gene>
<feature type="chain" id="PRO_5046058081" evidence="4">
    <location>
        <begin position="30"/>
        <end position="493"/>
    </location>
</feature>
<dbReference type="Gene3D" id="3.40.50.1820">
    <property type="entry name" value="alpha/beta hydrolase"/>
    <property type="match status" value="1"/>
</dbReference>
<dbReference type="SUPFAM" id="SSF53474">
    <property type="entry name" value="alpha/beta-Hydrolases"/>
    <property type="match status" value="1"/>
</dbReference>
<evidence type="ECO:0000313" key="7">
    <source>
        <dbReference type="EMBL" id="GAA0357648.1"/>
    </source>
</evidence>
<keyword evidence="8" id="KW-1185">Reference proteome</keyword>
<evidence type="ECO:0000313" key="8">
    <source>
        <dbReference type="Proteomes" id="UP001500063"/>
    </source>
</evidence>
<protein>
    <submittedName>
        <fullName evidence="7">Alpha/beta hydrolase</fullName>
    </submittedName>
</protein>
<dbReference type="Pfam" id="PF00561">
    <property type="entry name" value="Abhydrolase_1"/>
    <property type="match status" value="1"/>
</dbReference>
<dbReference type="InterPro" id="IPR029058">
    <property type="entry name" value="AB_hydrolase_fold"/>
</dbReference>
<evidence type="ECO:0000259" key="5">
    <source>
        <dbReference type="Pfam" id="PF00561"/>
    </source>
</evidence>